<gene>
    <name evidence="5" type="ORF">ACH5RR_006173</name>
</gene>
<keyword evidence="3" id="KW-0378">Hydrolase</keyword>
<proteinExistence type="inferred from homology"/>
<dbReference type="Gene3D" id="3.40.395.10">
    <property type="entry name" value="Adenoviral Proteinase, Chain A"/>
    <property type="match status" value="1"/>
</dbReference>
<dbReference type="PROSITE" id="PS50600">
    <property type="entry name" value="ULP_PROTEASE"/>
    <property type="match status" value="1"/>
</dbReference>
<evidence type="ECO:0000313" key="6">
    <source>
        <dbReference type="Proteomes" id="UP001630127"/>
    </source>
</evidence>
<comment type="caution">
    <text evidence="5">The sequence shown here is derived from an EMBL/GenBank/DDBJ whole genome shotgun (WGS) entry which is preliminary data.</text>
</comment>
<feature type="domain" description="Ubiquitin-like protease family profile" evidence="4">
    <location>
        <begin position="1"/>
        <end position="95"/>
    </location>
</feature>
<name>A0ABD3AN87_9GENT</name>
<keyword evidence="6" id="KW-1185">Reference proteome</keyword>
<protein>
    <recommendedName>
        <fullName evidence="4">Ubiquitin-like protease family profile domain-containing protein</fullName>
    </recommendedName>
</protein>
<accession>A0ABD3AN87</accession>
<evidence type="ECO:0000259" key="4">
    <source>
        <dbReference type="PROSITE" id="PS50600"/>
    </source>
</evidence>
<reference evidence="5 6" key="1">
    <citation type="submission" date="2024-11" db="EMBL/GenBank/DDBJ databases">
        <title>A near-complete genome assembly of Cinchona calisaya.</title>
        <authorList>
            <person name="Lian D.C."/>
            <person name="Zhao X.W."/>
            <person name="Wei L."/>
        </authorList>
    </citation>
    <scope>NUCLEOTIDE SEQUENCE [LARGE SCALE GENOMIC DNA]</scope>
    <source>
        <tissue evidence="5">Nenye</tissue>
    </source>
</reference>
<evidence type="ECO:0000256" key="2">
    <source>
        <dbReference type="ARBA" id="ARBA00022670"/>
    </source>
</evidence>
<dbReference type="EMBL" id="JBJUIK010000003">
    <property type="protein sequence ID" value="KAL3532652.1"/>
    <property type="molecule type" value="Genomic_DNA"/>
</dbReference>
<dbReference type="InterPro" id="IPR003653">
    <property type="entry name" value="Peptidase_C48_C"/>
</dbReference>
<evidence type="ECO:0000313" key="5">
    <source>
        <dbReference type="EMBL" id="KAL3532652.1"/>
    </source>
</evidence>
<dbReference type="AlphaFoldDB" id="A0ABD3AN87"/>
<organism evidence="5 6">
    <name type="scientific">Cinchona calisaya</name>
    <dbReference type="NCBI Taxonomy" id="153742"/>
    <lineage>
        <taxon>Eukaryota</taxon>
        <taxon>Viridiplantae</taxon>
        <taxon>Streptophyta</taxon>
        <taxon>Embryophyta</taxon>
        <taxon>Tracheophyta</taxon>
        <taxon>Spermatophyta</taxon>
        <taxon>Magnoliopsida</taxon>
        <taxon>eudicotyledons</taxon>
        <taxon>Gunneridae</taxon>
        <taxon>Pentapetalae</taxon>
        <taxon>asterids</taxon>
        <taxon>lamiids</taxon>
        <taxon>Gentianales</taxon>
        <taxon>Rubiaceae</taxon>
        <taxon>Cinchonoideae</taxon>
        <taxon>Cinchoneae</taxon>
        <taxon>Cinchona</taxon>
    </lineage>
</organism>
<dbReference type="InterPro" id="IPR038765">
    <property type="entry name" value="Papain-like_cys_pep_sf"/>
</dbReference>
<sequence length="95" mass="11057">MYEEVYNHYMSEDNFGGLILECKKVRVPLNWNGSCWYLAVVDLKARQFQGGLSVGFGCNSPHNIRSYEFICQDWCPRQINSFDCGIYVMEVHGDY</sequence>
<comment type="similarity">
    <text evidence="1">Belongs to the peptidase C48 family.</text>
</comment>
<dbReference type="Proteomes" id="UP001630127">
    <property type="component" value="Unassembled WGS sequence"/>
</dbReference>
<dbReference type="SUPFAM" id="SSF54001">
    <property type="entry name" value="Cysteine proteinases"/>
    <property type="match status" value="1"/>
</dbReference>
<dbReference type="GO" id="GO:0008233">
    <property type="term" value="F:peptidase activity"/>
    <property type="evidence" value="ECO:0007669"/>
    <property type="project" value="UniProtKB-KW"/>
</dbReference>
<keyword evidence="2" id="KW-0645">Protease</keyword>
<dbReference type="Pfam" id="PF02902">
    <property type="entry name" value="Peptidase_C48"/>
    <property type="match status" value="1"/>
</dbReference>
<evidence type="ECO:0000256" key="1">
    <source>
        <dbReference type="ARBA" id="ARBA00005234"/>
    </source>
</evidence>
<dbReference type="GO" id="GO:0006508">
    <property type="term" value="P:proteolysis"/>
    <property type="evidence" value="ECO:0007669"/>
    <property type="project" value="UniProtKB-KW"/>
</dbReference>
<evidence type="ECO:0000256" key="3">
    <source>
        <dbReference type="ARBA" id="ARBA00022801"/>
    </source>
</evidence>